<dbReference type="EMBL" id="KZ679678">
    <property type="protein sequence ID" value="PTB56332.1"/>
    <property type="molecule type" value="Genomic_DNA"/>
</dbReference>
<gene>
    <name evidence="2" type="ORF">M431DRAFT_506080</name>
</gene>
<reference evidence="2 3" key="1">
    <citation type="submission" date="2016-07" db="EMBL/GenBank/DDBJ databases">
        <title>Multiple horizontal gene transfer events from other fungi enriched the ability of initially mycotrophic Trichoderma (Ascomycota) to feed on dead plant biomass.</title>
        <authorList>
            <consortium name="DOE Joint Genome Institute"/>
            <person name="Aerts A."/>
            <person name="Atanasova L."/>
            <person name="Chenthamara K."/>
            <person name="Zhang J."/>
            <person name="Grujic M."/>
            <person name="Henrissat B."/>
            <person name="Kuo A."/>
            <person name="Salamov A."/>
            <person name="Lipzen A."/>
            <person name="Labutti K."/>
            <person name="Barry K."/>
            <person name="Miao Y."/>
            <person name="Rahimi M.J."/>
            <person name="Shen Q."/>
            <person name="Grigoriev I.V."/>
            <person name="Kubicek C.P."/>
            <person name="Druzhinina I.S."/>
        </authorList>
    </citation>
    <scope>NUCLEOTIDE SEQUENCE [LARGE SCALE GENOMIC DNA]</scope>
    <source>
        <strain evidence="2 3">CBS 226.95</strain>
    </source>
</reference>
<dbReference type="RefSeq" id="XP_024776009.1">
    <property type="nucleotide sequence ID" value="XM_024918749.1"/>
</dbReference>
<proteinExistence type="predicted"/>
<sequence length="54" mass="5579">MCLVSQWILLGAIGLLLLGVRLSASPDCNIDALDVALGLAGSAVTFKHQALLLC</sequence>
<evidence type="ECO:0000313" key="3">
    <source>
        <dbReference type="Proteomes" id="UP000241690"/>
    </source>
</evidence>
<name>A0A2T4AH51_TRIHA</name>
<evidence type="ECO:0000256" key="1">
    <source>
        <dbReference type="SAM" id="SignalP"/>
    </source>
</evidence>
<feature type="signal peptide" evidence="1">
    <location>
        <begin position="1"/>
        <end position="24"/>
    </location>
</feature>
<evidence type="ECO:0008006" key="4">
    <source>
        <dbReference type="Google" id="ProtNLM"/>
    </source>
</evidence>
<dbReference type="AlphaFoldDB" id="A0A2T4AH51"/>
<keyword evidence="1" id="KW-0732">Signal</keyword>
<evidence type="ECO:0000313" key="2">
    <source>
        <dbReference type="EMBL" id="PTB56332.1"/>
    </source>
</evidence>
<protein>
    <recommendedName>
        <fullName evidence="4">Hydrophobin</fullName>
    </recommendedName>
</protein>
<keyword evidence="3" id="KW-1185">Reference proteome</keyword>
<organism evidence="2 3">
    <name type="scientific">Trichoderma harzianum CBS 226.95</name>
    <dbReference type="NCBI Taxonomy" id="983964"/>
    <lineage>
        <taxon>Eukaryota</taxon>
        <taxon>Fungi</taxon>
        <taxon>Dikarya</taxon>
        <taxon>Ascomycota</taxon>
        <taxon>Pezizomycotina</taxon>
        <taxon>Sordariomycetes</taxon>
        <taxon>Hypocreomycetidae</taxon>
        <taxon>Hypocreales</taxon>
        <taxon>Hypocreaceae</taxon>
        <taxon>Trichoderma</taxon>
    </lineage>
</organism>
<dbReference type="GeneID" id="36627318"/>
<accession>A0A2T4AH51</accession>
<dbReference type="Proteomes" id="UP000241690">
    <property type="component" value="Unassembled WGS sequence"/>
</dbReference>
<feature type="chain" id="PRO_5015724587" description="Hydrophobin" evidence="1">
    <location>
        <begin position="25"/>
        <end position="54"/>
    </location>
</feature>